<dbReference type="GO" id="GO:0071949">
    <property type="term" value="F:FAD binding"/>
    <property type="evidence" value="ECO:0007669"/>
    <property type="project" value="InterPro"/>
</dbReference>
<dbReference type="InterPro" id="IPR010971">
    <property type="entry name" value="UbiH/COQ6"/>
</dbReference>
<evidence type="ECO:0000256" key="1">
    <source>
        <dbReference type="ARBA" id="ARBA00001974"/>
    </source>
</evidence>
<evidence type="ECO:0000256" key="3">
    <source>
        <dbReference type="ARBA" id="ARBA00005349"/>
    </source>
</evidence>
<dbReference type="SUPFAM" id="SSF51905">
    <property type="entry name" value="FAD/NAD(P)-binding domain"/>
    <property type="match status" value="1"/>
</dbReference>
<dbReference type="Proteomes" id="UP000559987">
    <property type="component" value="Unassembled WGS sequence"/>
</dbReference>
<dbReference type="EMBL" id="JACHXZ010000001">
    <property type="protein sequence ID" value="MBB3167111.1"/>
    <property type="molecule type" value="Genomic_DNA"/>
</dbReference>
<dbReference type="PRINTS" id="PR00420">
    <property type="entry name" value="RNGMNOXGNASE"/>
</dbReference>
<name>A0A839UK13_9GAMM</name>
<dbReference type="GO" id="GO:0004497">
    <property type="term" value="F:monooxygenase activity"/>
    <property type="evidence" value="ECO:0007669"/>
    <property type="project" value="UniProtKB-KW"/>
</dbReference>
<dbReference type="GO" id="GO:0006744">
    <property type="term" value="P:ubiquinone biosynthetic process"/>
    <property type="evidence" value="ECO:0007669"/>
    <property type="project" value="UniProtKB-UniPathway"/>
</dbReference>
<dbReference type="Gene3D" id="3.50.50.60">
    <property type="entry name" value="FAD/NAD(P)-binding domain"/>
    <property type="match status" value="2"/>
</dbReference>
<evidence type="ECO:0000256" key="8">
    <source>
        <dbReference type="ARBA" id="ARBA00065734"/>
    </source>
</evidence>
<dbReference type="Pfam" id="PF01494">
    <property type="entry name" value="FAD_binding_3"/>
    <property type="match status" value="1"/>
</dbReference>
<comment type="cofactor">
    <cofactor evidence="1">
        <name>FAD</name>
        <dbReference type="ChEBI" id="CHEBI:57692"/>
    </cofactor>
</comment>
<comment type="similarity">
    <text evidence="3">Belongs to the UbiH/COQ6 family.</text>
</comment>
<dbReference type="GO" id="GO:0016705">
    <property type="term" value="F:oxidoreductase activity, acting on paired donors, with incorporation or reduction of molecular oxygen"/>
    <property type="evidence" value="ECO:0007669"/>
    <property type="project" value="InterPro"/>
</dbReference>
<gene>
    <name evidence="10" type="ORF">FHS30_000287</name>
</gene>
<dbReference type="InterPro" id="IPR036188">
    <property type="entry name" value="FAD/NAD-bd_sf"/>
</dbReference>
<evidence type="ECO:0000256" key="4">
    <source>
        <dbReference type="ARBA" id="ARBA00022630"/>
    </source>
</evidence>
<protein>
    <submittedName>
        <fullName evidence="10">2-octaprenylphenol hydroxylase</fullName>
        <ecNumber evidence="10">1.14.13.-</ecNumber>
    </submittedName>
</protein>
<keyword evidence="11" id="KW-1185">Reference proteome</keyword>
<feature type="domain" description="FAD-binding" evidence="9">
    <location>
        <begin position="8"/>
        <end position="338"/>
    </location>
</feature>
<dbReference type="AlphaFoldDB" id="A0A839UK13"/>
<evidence type="ECO:0000259" key="9">
    <source>
        <dbReference type="Pfam" id="PF01494"/>
    </source>
</evidence>
<organism evidence="10 11">
    <name type="scientific">Simiduia aestuariiviva</name>
    <dbReference type="NCBI Taxonomy" id="1510459"/>
    <lineage>
        <taxon>Bacteria</taxon>
        <taxon>Pseudomonadati</taxon>
        <taxon>Pseudomonadota</taxon>
        <taxon>Gammaproteobacteria</taxon>
        <taxon>Cellvibrionales</taxon>
        <taxon>Cellvibrionaceae</taxon>
        <taxon>Simiduia</taxon>
    </lineage>
</organism>
<dbReference type="RefSeq" id="WP_183907558.1">
    <property type="nucleotide sequence ID" value="NZ_JACHXZ010000001.1"/>
</dbReference>
<comment type="subunit">
    <text evidence="8">Component of the Ubi complex metabolon, which regroups five ubiquinone biosynthesis proteins (UbiE, UbiF, UbiG, UbiH and UbiI) and two accessory factors (UbiK and the lipid-binding protein UbiJ).</text>
</comment>
<dbReference type="NCBIfam" id="TIGR01988">
    <property type="entry name" value="Ubi-OHases"/>
    <property type="match status" value="1"/>
</dbReference>
<keyword evidence="7" id="KW-0503">Monooxygenase</keyword>
<dbReference type="InterPro" id="IPR018168">
    <property type="entry name" value="Ubi_Hdrlase_CS"/>
</dbReference>
<comment type="pathway">
    <text evidence="2">Cofactor biosynthesis; ubiquinone biosynthesis.</text>
</comment>
<dbReference type="PANTHER" id="PTHR43876">
    <property type="entry name" value="UBIQUINONE BIOSYNTHESIS MONOOXYGENASE COQ6, MITOCHONDRIAL"/>
    <property type="match status" value="1"/>
</dbReference>
<sequence length="412" mass="44568">MMKTSTDADIVIVGAGLVGALLGLQLARQLPQLSLVVLEAADAPTRFDATRVDPRVVALTENSVAMLRAVGLWDRVAAQRVSPYTHMTVWDGEGTGRIEFDGALVDRPQLGFIVENSLLVSELQQALSYQPNVQLLMGEQVAEVQLPSVNGDDQFGAVQVGLANGRQMTAALVLAADGGNSTVRALAGMAVREWDYQQQGIVTTITTERAHDQVARQRFMKTGPLALLPLTTGATPGHQCSIVWSADCARAEAIMALDDDAFCRALTDAAEGCLGRVTAADRRFSFPLWQRHAVDYCAPGLALVGDAAHTIHPLAGQGVNIGLKDVAALVTEIERALSRDLPLGCMATLRRYQRARKADNLLTMAGMEGFKRLFGADSHWLRWLRNEGLRQVDRQPLLKRALIHHAMGVKAP</sequence>
<comment type="caution">
    <text evidence="10">The sequence shown here is derived from an EMBL/GenBank/DDBJ whole genome shotgun (WGS) entry which is preliminary data.</text>
</comment>
<keyword evidence="5" id="KW-0274">FAD</keyword>
<dbReference type="InterPro" id="IPR002938">
    <property type="entry name" value="FAD-bd"/>
</dbReference>
<accession>A0A839UK13</accession>
<evidence type="ECO:0000256" key="7">
    <source>
        <dbReference type="ARBA" id="ARBA00023033"/>
    </source>
</evidence>
<dbReference type="GO" id="GO:0110142">
    <property type="term" value="C:ubiquinone biosynthesis complex"/>
    <property type="evidence" value="ECO:0007669"/>
    <property type="project" value="UniProtKB-ARBA"/>
</dbReference>
<evidence type="ECO:0000256" key="5">
    <source>
        <dbReference type="ARBA" id="ARBA00022827"/>
    </source>
</evidence>
<evidence type="ECO:0000256" key="6">
    <source>
        <dbReference type="ARBA" id="ARBA00023002"/>
    </source>
</evidence>
<evidence type="ECO:0000313" key="11">
    <source>
        <dbReference type="Proteomes" id="UP000559987"/>
    </source>
</evidence>
<keyword evidence="6 10" id="KW-0560">Oxidoreductase</keyword>
<keyword evidence="4" id="KW-0285">Flavoprotein</keyword>
<reference evidence="10 11" key="1">
    <citation type="submission" date="2020-08" db="EMBL/GenBank/DDBJ databases">
        <title>Genomic Encyclopedia of Type Strains, Phase III (KMG-III): the genomes of soil and plant-associated and newly described type strains.</title>
        <authorList>
            <person name="Whitman W."/>
        </authorList>
    </citation>
    <scope>NUCLEOTIDE SEQUENCE [LARGE SCALE GENOMIC DNA]</scope>
    <source>
        <strain evidence="10 11">CECT 8571</strain>
    </source>
</reference>
<dbReference type="EC" id="1.14.13.-" evidence="10"/>
<evidence type="ECO:0000256" key="2">
    <source>
        <dbReference type="ARBA" id="ARBA00004749"/>
    </source>
</evidence>
<dbReference type="UniPathway" id="UPA00232"/>
<dbReference type="InterPro" id="IPR051205">
    <property type="entry name" value="UbiH/COQ6_monooxygenase"/>
</dbReference>
<dbReference type="PANTHER" id="PTHR43876:SF7">
    <property type="entry name" value="UBIQUINONE BIOSYNTHESIS MONOOXYGENASE COQ6, MITOCHONDRIAL"/>
    <property type="match status" value="1"/>
</dbReference>
<proteinExistence type="inferred from homology"/>
<dbReference type="PROSITE" id="PS01304">
    <property type="entry name" value="UBIH"/>
    <property type="match status" value="1"/>
</dbReference>
<evidence type="ECO:0000313" key="10">
    <source>
        <dbReference type="EMBL" id="MBB3167111.1"/>
    </source>
</evidence>
<dbReference type="FunFam" id="3.50.50.60:FF:000021">
    <property type="entry name" value="Ubiquinone biosynthesis monooxygenase COQ6"/>
    <property type="match status" value="1"/>
</dbReference>